<feature type="repeat" description="TPR" evidence="6">
    <location>
        <begin position="222"/>
        <end position="255"/>
    </location>
</feature>
<dbReference type="PANTHER" id="PTHR44835">
    <property type="entry name" value="UDP-N-ACETYLGLUCOSAMINE--PEPTIDE N-ACETYLGLUCOSAMINYLTRANSFERASE SPINDLY-RELATED"/>
    <property type="match status" value="1"/>
</dbReference>
<dbReference type="GO" id="GO:0016757">
    <property type="term" value="F:glycosyltransferase activity"/>
    <property type="evidence" value="ECO:0007669"/>
    <property type="project" value="UniProtKB-KW"/>
</dbReference>
<sequence>MQNYREFTRKNLILIMIFCLIIGCSRKTDDHYNELGVNYINNGQYEYAIKTLKRAIKLNPSNAEAHFNLGRAYDGKGMNEKAKAQFSLSFNIDSETFDECVKKYKEKTDYEFVDTQHLNELGNAYLEKAMFDEAIYAFEKVLLIDPEDLHAHYSLGTIYSKKGIYDKAIDEFMSAIEADQGMPEAHYNLGLVYYKQGMFERAVSEYKTALTLLPETQKRRRSGVHYKLGIAYYDNKMFEDAIDELHKALELTPNEKRVHHQLSVIYKKAGMLKQAEKESKIYEKLKKQK</sequence>
<comment type="caution">
    <text evidence="7">The sequence shown here is derived from an EMBL/GenBank/DDBJ whole genome shotgun (WGS) entry which is preliminary data.</text>
</comment>
<dbReference type="SUPFAM" id="SSF48452">
    <property type="entry name" value="TPR-like"/>
    <property type="match status" value="2"/>
</dbReference>
<proteinExistence type="predicted"/>
<evidence type="ECO:0000256" key="6">
    <source>
        <dbReference type="PROSITE-ProRule" id="PRU00339"/>
    </source>
</evidence>
<dbReference type="EMBL" id="MAYW01000036">
    <property type="protein sequence ID" value="ODS33147.1"/>
    <property type="molecule type" value="Genomic_DNA"/>
</dbReference>
<reference evidence="7 8" key="1">
    <citation type="submission" date="2016-07" db="EMBL/GenBank/DDBJ databases">
        <title>Draft genome of Scalindua rubra, obtained from a brine-seawater interface in the Red Sea, sheds light on salt adaptation in anammox bacteria.</title>
        <authorList>
            <person name="Speth D.R."/>
            <person name="Lagkouvardos I."/>
            <person name="Wang Y."/>
            <person name="Qian P.-Y."/>
            <person name="Dutilh B.E."/>
            <person name="Jetten M.S."/>
        </authorList>
    </citation>
    <scope>NUCLEOTIDE SEQUENCE [LARGE SCALE GENOMIC DNA]</scope>
    <source>
        <strain evidence="7">BSI-1</strain>
    </source>
</reference>
<feature type="repeat" description="TPR" evidence="6">
    <location>
        <begin position="115"/>
        <end position="148"/>
    </location>
</feature>
<evidence type="ECO:0000256" key="3">
    <source>
        <dbReference type="ARBA" id="ARBA00022679"/>
    </source>
</evidence>
<name>A0A1E3XBX4_9BACT</name>
<keyword evidence="3" id="KW-0808">Transferase</keyword>
<protein>
    <submittedName>
        <fullName evidence="7">Uncharacterized protein</fullName>
    </submittedName>
</protein>
<dbReference type="InterPro" id="IPR051939">
    <property type="entry name" value="Glycosyltr_41/O-GlcNAc_trsf"/>
</dbReference>
<organism evidence="7 8">
    <name type="scientific">Candidatus Scalindua rubra</name>
    <dbReference type="NCBI Taxonomy" id="1872076"/>
    <lineage>
        <taxon>Bacteria</taxon>
        <taxon>Pseudomonadati</taxon>
        <taxon>Planctomycetota</taxon>
        <taxon>Candidatus Brocadiia</taxon>
        <taxon>Candidatus Brocadiales</taxon>
        <taxon>Candidatus Scalinduaceae</taxon>
        <taxon>Candidatus Scalindua</taxon>
    </lineage>
</organism>
<dbReference type="SMART" id="SM00028">
    <property type="entry name" value="TPR"/>
    <property type="match status" value="6"/>
</dbReference>
<dbReference type="PROSITE" id="PS50005">
    <property type="entry name" value="TPR"/>
    <property type="match status" value="5"/>
</dbReference>
<keyword evidence="5 6" id="KW-0802">TPR repeat</keyword>
<evidence type="ECO:0000313" key="8">
    <source>
        <dbReference type="Proteomes" id="UP000094056"/>
    </source>
</evidence>
<dbReference type="InterPro" id="IPR019734">
    <property type="entry name" value="TPR_rpt"/>
</dbReference>
<feature type="repeat" description="TPR" evidence="6">
    <location>
        <begin position="183"/>
        <end position="216"/>
    </location>
</feature>
<evidence type="ECO:0000256" key="2">
    <source>
        <dbReference type="ARBA" id="ARBA00022676"/>
    </source>
</evidence>
<evidence type="ECO:0000256" key="5">
    <source>
        <dbReference type="ARBA" id="ARBA00022803"/>
    </source>
</evidence>
<dbReference type="InterPro" id="IPR013105">
    <property type="entry name" value="TPR_2"/>
</dbReference>
<dbReference type="Gene3D" id="1.25.40.10">
    <property type="entry name" value="Tetratricopeptide repeat domain"/>
    <property type="match status" value="3"/>
</dbReference>
<feature type="repeat" description="TPR" evidence="6">
    <location>
        <begin position="29"/>
        <end position="62"/>
    </location>
</feature>
<keyword evidence="2" id="KW-0328">Glycosyltransferase</keyword>
<dbReference type="InterPro" id="IPR011990">
    <property type="entry name" value="TPR-like_helical_dom_sf"/>
</dbReference>
<evidence type="ECO:0000256" key="1">
    <source>
        <dbReference type="ARBA" id="ARBA00004922"/>
    </source>
</evidence>
<dbReference type="PANTHER" id="PTHR44835:SF1">
    <property type="entry name" value="PROTEIN O-GLCNAC TRANSFERASE"/>
    <property type="match status" value="1"/>
</dbReference>
<dbReference type="Proteomes" id="UP000094056">
    <property type="component" value="Unassembled WGS sequence"/>
</dbReference>
<comment type="pathway">
    <text evidence="1">Protein modification; protein glycosylation.</text>
</comment>
<dbReference type="AlphaFoldDB" id="A0A1E3XBX4"/>
<dbReference type="Pfam" id="PF07719">
    <property type="entry name" value="TPR_2"/>
    <property type="match status" value="2"/>
</dbReference>
<evidence type="ECO:0000313" key="7">
    <source>
        <dbReference type="EMBL" id="ODS33147.1"/>
    </source>
</evidence>
<accession>A0A1E3XBX4</accession>
<dbReference type="PROSITE" id="PS50293">
    <property type="entry name" value="TPR_REGION"/>
    <property type="match status" value="3"/>
</dbReference>
<gene>
    <name evidence="7" type="ORF">SCARUB_01703</name>
</gene>
<dbReference type="PROSITE" id="PS51257">
    <property type="entry name" value="PROKAR_LIPOPROTEIN"/>
    <property type="match status" value="1"/>
</dbReference>
<evidence type="ECO:0000256" key="4">
    <source>
        <dbReference type="ARBA" id="ARBA00022737"/>
    </source>
</evidence>
<dbReference type="Pfam" id="PF13414">
    <property type="entry name" value="TPR_11"/>
    <property type="match status" value="2"/>
</dbReference>
<keyword evidence="4" id="KW-0677">Repeat</keyword>
<feature type="repeat" description="TPR" evidence="6">
    <location>
        <begin position="149"/>
        <end position="182"/>
    </location>
</feature>